<dbReference type="InterPro" id="IPR020841">
    <property type="entry name" value="PKS_Beta-ketoAc_synthase_dom"/>
</dbReference>
<name>A0A3E0ISX7_9STAP</name>
<dbReference type="InterPro" id="IPR000794">
    <property type="entry name" value="Beta-ketoacyl_synthase"/>
</dbReference>
<gene>
    <name evidence="4" type="ORF">DOS83_00580</name>
</gene>
<dbReference type="SUPFAM" id="SSF53901">
    <property type="entry name" value="Thiolase-like"/>
    <property type="match status" value="1"/>
</dbReference>
<protein>
    <submittedName>
        <fullName evidence="4">Beta-ketoacyl-[acyl-carrier-protein] synthase II</fullName>
    </submittedName>
</protein>
<reference evidence="4 5" key="1">
    <citation type="journal article" date="2018" name="Vet. Microbiol.">
        <title>Characterisation of Staphylococcus felis isolated from cats using whole genome sequencing.</title>
        <authorList>
            <person name="Worthing K."/>
            <person name="Pang S."/>
            <person name="Trott D.J."/>
            <person name="Abraham S."/>
            <person name="Coombs G.W."/>
            <person name="Jordan D."/>
            <person name="McIntyre L."/>
            <person name="Davies M.R."/>
            <person name="Norris J."/>
        </authorList>
    </citation>
    <scope>NUCLEOTIDE SEQUENCE [LARGE SCALE GENOMIC DNA]</scope>
    <source>
        <strain evidence="4 5">F9</strain>
    </source>
</reference>
<dbReference type="AlphaFoldDB" id="A0A3E0ISX7"/>
<feature type="domain" description="Ketosynthase family 3 (KS3)" evidence="3">
    <location>
        <begin position="1"/>
        <end position="151"/>
    </location>
</feature>
<dbReference type="GO" id="GO:0006633">
    <property type="term" value="P:fatty acid biosynthetic process"/>
    <property type="evidence" value="ECO:0007669"/>
    <property type="project" value="TreeGrafter"/>
</dbReference>
<dbReference type="PANTHER" id="PTHR11712">
    <property type="entry name" value="POLYKETIDE SYNTHASE-RELATED"/>
    <property type="match status" value="1"/>
</dbReference>
<dbReference type="InterPro" id="IPR016039">
    <property type="entry name" value="Thiolase-like"/>
</dbReference>
<evidence type="ECO:0000256" key="1">
    <source>
        <dbReference type="ARBA" id="ARBA00022679"/>
    </source>
</evidence>
<dbReference type="Proteomes" id="UP000256562">
    <property type="component" value="Unassembled WGS sequence"/>
</dbReference>
<evidence type="ECO:0000256" key="2">
    <source>
        <dbReference type="SAM" id="MobiDB-lite"/>
    </source>
</evidence>
<feature type="region of interest" description="Disordered" evidence="2">
    <location>
        <begin position="1"/>
        <end position="21"/>
    </location>
</feature>
<evidence type="ECO:0000259" key="3">
    <source>
        <dbReference type="PROSITE" id="PS52004"/>
    </source>
</evidence>
<keyword evidence="1" id="KW-0808">Transferase</keyword>
<dbReference type="InterPro" id="IPR014031">
    <property type="entry name" value="Ketoacyl_synth_C"/>
</dbReference>
<dbReference type="Gene3D" id="3.40.47.10">
    <property type="match status" value="1"/>
</dbReference>
<proteinExistence type="predicted"/>
<organism evidence="4 5">
    <name type="scientific">Staphylococcus felis</name>
    <dbReference type="NCBI Taxonomy" id="46127"/>
    <lineage>
        <taxon>Bacteria</taxon>
        <taxon>Bacillati</taxon>
        <taxon>Bacillota</taxon>
        <taxon>Bacilli</taxon>
        <taxon>Bacillales</taxon>
        <taxon>Staphylococcaceae</taxon>
        <taxon>Staphylococcus</taxon>
    </lineage>
</organism>
<accession>A0A3E0ISX7</accession>
<dbReference type="PROSITE" id="PS52004">
    <property type="entry name" value="KS3_2"/>
    <property type="match status" value="1"/>
</dbReference>
<evidence type="ECO:0000313" key="4">
    <source>
        <dbReference type="EMBL" id="REI01090.1"/>
    </source>
</evidence>
<dbReference type="Pfam" id="PF02801">
    <property type="entry name" value="Ketoacyl-synt_C"/>
    <property type="match status" value="1"/>
</dbReference>
<evidence type="ECO:0000313" key="5">
    <source>
        <dbReference type="Proteomes" id="UP000256562"/>
    </source>
</evidence>
<dbReference type="EMBL" id="QKXQ01000029">
    <property type="protein sequence ID" value="REI01090.1"/>
    <property type="molecule type" value="Genomic_DNA"/>
</dbReference>
<sequence>YGSTGDAHHITAPAPEGEGGSRAMEAALNDAGIEPKDVQYLNAHGTSTPVGDLYEIQAIQKTFGEAAKSLKISSTKSMTGHLLGATGGIEAIFSILSIRDSKVAPTIHANTPDPEIDLDITPNKAVDLDIEYAMSNSLGFGGHNAVLVFKKFND</sequence>
<comment type="caution">
    <text evidence="4">The sequence shown here is derived from an EMBL/GenBank/DDBJ whole genome shotgun (WGS) entry which is preliminary data.</text>
</comment>
<dbReference type="FunFam" id="3.40.47.10:FF:000015">
    <property type="entry name" value="3-oxoacyl-[acyl-carrier-protein] synthase, mitochondrial"/>
    <property type="match status" value="1"/>
</dbReference>
<feature type="non-terminal residue" evidence="4">
    <location>
        <position position="1"/>
    </location>
</feature>
<dbReference type="PANTHER" id="PTHR11712:SF336">
    <property type="entry name" value="3-OXOACYL-[ACYL-CARRIER-PROTEIN] SYNTHASE, MITOCHONDRIAL"/>
    <property type="match status" value="1"/>
</dbReference>
<dbReference type="GO" id="GO:0004315">
    <property type="term" value="F:3-oxoacyl-[acyl-carrier-protein] synthase activity"/>
    <property type="evidence" value="ECO:0007669"/>
    <property type="project" value="TreeGrafter"/>
</dbReference>
<dbReference type="GO" id="GO:0005829">
    <property type="term" value="C:cytosol"/>
    <property type="evidence" value="ECO:0007669"/>
    <property type="project" value="TreeGrafter"/>
</dbReference>